<proteinExistence type="predicted"/>
<comment type="caution">
    <text evidence="2">The sequence shown here is derived from an EMBL/GenBank/DDBJ whole genome shotgun (WGS) entry which is preliminary data.</text>
</comment>
<sequence>MNEPPLLFLDANALASPVTRTLLIAGARADGLRWTWSEHVEIEADRHARGQASRTSTVRTRILGTELSPTAPTTTGLVTSTVADQQVIADAIHAGARYLITTDVDDFDFGDLAAHDMNAVNPDYFMALRFTEQAYQEGVALLAAVQQSPSRTEAEIHRMLGRRHPHLAARFADSYNTTPVSTPNQVNEPGYAPTITPRQADGGHEKIPGGGQVAAR</sequence>
<dbReference type="AlphaFoldDB" id="A0A3M9LTK1"/>
<feature type="region of interest" description="Disordered" evidence="1">
    <location>
        <begin position="175"/>
        <end position="216"/>
    </location>
</feature>
<dbReference type="Proteomes" id="UP000271678">
    <property type="component" value="Unassembled WGS sequence"/>
</dbReference>
<name>A0A3M9LTK1_9MICO</name>
<keyword evidence="3" id="KW-1185">Reference proteome</keyword>
<protein>
    <recommendedName>
        <fullName evidence="4">PIN domain-containing protein</fullName>
    </recommendedName>
</protein>
<accession>A0A3M9LTK1</accession>
<evidence type="ECO:0000313" key="3">
    <source>
        <dbReference type="Proteomes" id="UP000271678"/>
    </source>
</evidence>
<evidence type="ECO:0008006" key="4">
    <source>
        <dbReference type="Google" id="ProtNLM"/>
    </source>
</evidence>
<reference evidence="2 3" key="1">
    <citation type="submission" date="2018-11" db="EMBL/GenBank/DDBJ databases">
        <title>Draft genome of Simplicispira Flexivirga sp. BO-16.</title>
        <authorList>
            <person name="Im W.T."/>
        </authorList>
    </citation>
    <scope>NUCLEOTIDE SEQUENCE [LARGE SCALE GENOMIC DNA]</scope>
    <source>
        <strain evidence="2 3">BO-16</strain>
    </source>
</reference>
<feature type="compositionally biased region" description="Polar residues" evidence="1">
    <location>
        <begin position="175"/>
        <end position="187"/>
    </location>
</feature>
<dbReference type="EMBL" id="RJJQ01000038">
    <property type="protein sequence ID" value="RNI16646.1"/>
    <property type="molecule type" value="Genomic_DNA"/>
</dbReference>
<evidence type="ECO:0000313" key="2">
    <source>
        <dbReference type="EMBL" id="RNI16646.1"/>
    </source>
</evidence>
<gene>
    <name evidence="2" type="ORF">EFY87_19815</name>
</gene>
<evidence type="ECO:0000256" key="1">
    <source>
        <dbReference type="SAM" id="MobiDB-lite"/>
    </source>
</evidence>
<organism evidence="2 3">
    <name type="scientific">Flexivirga caeni</name>
    <dbReference type="NCBI Taxonomy" id="2294115"/>
    <lineage>
        <taxon>Bacteria</taxon>
        <taxon>Bacillati</taxon>
        <taxon>Actinomycetota</taxon>
        <taxon>Actinomycetes</taxon>
        <taxon>Micrococcales</taxon>
        <taxon>Dermacoccaceae</taxon>
        <taxon>Flexivirga</taxon>
    </lineage>
</organism>